<dbReference type="InterPro" id="IPR001173">
    <property type="entry name" value="Glyco_trans_2-like"/>
</dbReference>
<keyword evidence="4" id="KW-1133">Transmembrane helix</keyword>
<reference evidence="6 7" key="1">
    <citation type="submission" date="2011-03" db="EMBL/GenBank/DDBJ databases">
        <authorList>
            <person name="Weinstock G."/>
            <person name="Sodergren E."/>
            <person name="Clifton S."/>
            <person name="Fulton L."/>
            <person name="Fulton B."/>
            <person name="Courtney L."/>
            <person name="Fronick C."/>
            <person name="Harrison M."/>
            <person name="Strong C."/>
            <person name="Farmer C."/>
            <person name="Delahaunty K."/>
            <person name="Markovic C."/>
            <person name="Hall O."/>
            <person name="Minx P."/>
            <person name="Tomlinson C."/>
            <person name="Mitreva M."/>
            <person name="Hou S."/>
            <person name="Chen J."/>
            <person name="Wollam A."/>
            <person name="Pepin K.H."/>
            <person name="Johnson M."/>
            <person name="Bhonagiri V."/>
            <person name="Zhang X."/>
            <person name="Suruliraj S."/>
            <person name="Warren W."/>
            <person name="Chinwalla A."/>
            <person name="Mardis E.R."/>
            <person name="Wilson R.K."/>
        </authorList>
    </citation>
    <scope>NUCLEOTIDE SEQUENCE [LARGE SCALE GENOMIC DNA]</scope>
    <source>
        <strain evidence="6 7">YIT 11840</strain>
    </source>
</reference>
<organism evidence="6 7">
    <name type="scientific">Paraprevotella clara YIT 11840</name>
    <dbReference type="NCBI Taxonomy" id="762968"/>
    <lineage>
        <taxon>Bacteria</taxon>
        <taxon>Pseudomonadati</taxon>
        <taxon>Bacteroidota</taxon>
        <taxon>Bacteroidia</taxon>
        <taxon>Bacteroidales</taxon>
        <taxon>Prevotellaceae</taxon>
        <taxon>Paraprevotella</taxon>
    </lineage>
</organism>
<dbReference type="STRING" id="762968.HMPREF9441_02156"/>
<dbReference type="CDD" id="cd06423">
    <property type="entry name" value="CESA_like"/>
    <property type="match status" value="1"/>
</dbReference>
<evidence type="ECO:0000256" key="3">
    <source>
        <dbReference type="ARBA" id="ARBA00022679"/>
    </source>
</evidence>
<dbReference type="SUPFAM" id="SSF53448">
    <property type="entry name" value="Nucleotide-diphospho-sugar transferases"/>
    <property type="match status" value="1"/>
</dbReference>
<keyword evidence="2" id="KW-0328">Glycosyltransferase</keyword>
<gene>
    <name evidence="6" type="ORF">HMPREF9441_02156</name>
</gene>
<evidence type="ECO:0000313" key="7">
    <source>
        <dbReference type="Proteomes" id="UP000003598"/>
    </source>
</evidence>
<keyword evidence="4" id="KW-0812">Transmembrane</keyword>
<feature type="transmembrane region" description="Helical" evidence="4">
    <location>
        <begin position="40"/>
        <end position="62"/>
    </location>
</feature>
<dbReference type="OrthoDB" id="9766299at2"/>
<dbReference type="PANTHER" id="PTHR43630:SF1">
    <property type="entry name" value="POLY-BETA-1,6-N-ACETYL-D-GLUCOSAMINE SYNTHASE"/>
    <property type="match status" value="1"/>
</dbReference>
<dbReference type="PANTHER" id="PTHR43630">
    <property type="entry name" value="POLY-BETA-1,6-N-ACETYL-D-GLUCOSAMINE SYNTHASE"/>
    <property type="match status" value="1"/>
</dbReference>
<evidence type="ECO:0000256" key="1">
    <source>
        <dbReference type="ARBA" id="ARBA00006739"/>
    </source>
</evidence>
<dbReference type="HOGENOM" id="CLU_023978_4_1_10"/>
<feature type="transmembrane region" description="Helical" evidence="4">
    <location>
        <begin position="340"/>
        <end position="359"/>
    </location>
</feature>
<comment type="similarity">
    <text evidence="1">Belongs to the glycosyltransferase 2 family.</text>
</comment>
<dbReference type="Proteomes" id="UP000003598">
    <property type="component" value="Unassembled WGS sequence"/>
</dbReference>
<sequence length="451" mass="52711">MPDNKHKRRHPMLDSAYHIFDNLVSFFTRSMNWHMLLATYWFLFFVEFPRYYLLEVCMVVWYKFTYKKRRKKREVARRMLYIENPRVTILAPGKNEGAHIYKLVSSLREQTYRNFEIIVVDDGSDDATPLICRDLEKAGYIDRYLRLGIRGGKANAANFGLYYAKGKYIIHLDADSSLDRNALENILIPFYYDPKIKGVGGCVKVRNMRDTICTSLQALEYLKTIQVGRMVTSWLGIYHIISGAFGAFDTAALRQVGGWDIGPGLDGDITQKLRKAGYRIHFAEHAICLTNVPARWYQLFKQRMRWSKSLVRFRMRKHADVLKPTSNFSFLNFISNMESILYDSVFNYVWVFYIVTLVFSNTDNLVEILIIGWLIRLVFAAIAFTVILLVSERSRQELHLGGYLLLGSLYTGYFLRVTRLLAHTKEIFFFSSYKDPWNPHKTSLEARLEKI</sequence>
<feature type="transmembrane region" description="Helical" evidence="4">
    <location>
        <begin position="402"/>
        <end position="422"/>
    </location>
</feature>
<dbReference type="GO" id="GO:0016757">
    <property type="term" value="F:glycosyltransferase activity"/>
    <property type="evidence" value="ECO:0007669"/>
    <property type="project" value="UniProtKB-KW"/>
</dbReference>
<proteinExistence type="inferred from homology"/>
<name>G5SS07_9BACT</name>
<dbReference type="eggNOG" id="COG1215">
    <property type="taxonomic scope" value="Bacteria"/>
</dbReference>
<keyword evidence="4" id="KW-0472">Membrane</keyword>
<evidence type="ECO:0000259" key="5">
    <source>
        <dbReference type="Pfam" id="PF00535"/>
    </source>
</evidence>
<feature type="transmembrane region" description="Helical" evidence="4">
    <location>
        <begin position="365"/>
        <end position="390"/>
    </location>
</feature>
<feature type="domain" description="Glycosyltransferase 2-like" evidence="5">
    <location>
        <begin position="89"/>
        <end position="230"/>
    </location>
</feature>
<dbReference type="AlphaFoldDB" id="G5SS07"/>
<protein>
    <submittedName>
        <fullName evidence="6">Glycosyltransferase, group 2 family protein</fullName>
    </submittedName>
</protein>
<keyword evidence="3 6" id="KW-0808">Transferase</keyword>
<dbReference type="Pfam" id="PF00535">
    <property type="entry name" value="Glycos_transf_2"/>
    <property type="match status" value="1"/>
</dbReference>
<accession>G5SS07</accession>
<dbReference type="PATRIC" id="fig|762968.3.peg.1915"/>
<evidence type="ECO:0000256" key="4">
    <source>
        <dbReference type="SAM" id="Phobius"/>
    </source>
</evidence>
<keyword evidence="7" id="KW-1185">Reference proteome</keyword>
<evidence type="ECO:0000313" key="6">
    <source>
        <dbReference type="EMBL" id="EHG99973.1"/>
    </source>
</evidence>
<dbReference type="Gene3D" id="3.90.550.10">
    <property type="entry name" value="Spore Coat Polysaccharide Biosynthesis Protein SpsA, Chain A"/>
    <property type="match status" value="1"/>
</dbReference>
<dbReference type="InterPro" id="IPR029044">
    <property type="entry name" value="Nucleotide-diphossugar_trans"/>
</dbReference>
<dbReference type="EMBL" id="AFFY01000026">
    <property type="protein sequence ID" value="EHG99973.1"/>
    <property type="molecule type" value="Genomic_DNA"/>
</dbReference>
<comment type="caution">
    <text evidence="6">The sequence shown here is derived from an EMBL/GenBank/DDBJ whole genome shotgun (WGS) entry which is preliminary data.</text>
</comment>
<evidence type="ECO:0000256" key="2">
    <source>
        <dbReference type="ARBA" id="ARBA00022676"/>
    </source>
</evidence>